<evidence type="ECO:0000313" key="4">
    <source>
        <dbReference type="EMBL" id="AXK37331.1"/>
    </source>
</evidence>
<dbReference type="Proteomes" id="UP000254425">
    <property type="component" value="Chromosome"/>
</dbReference>
<feature type="region of interest" description="Disordered" evidence="1">
    <location>
        <begin position="1"/>
        <end position="24"/>
    </location>
</feature>
<dbReference type="Pfam" id="PF01796">
    <property type="entry name" value="OB_ChsH2_C"/>
    <property type="match status" value="1"/>
</dbReference>
<dbReference type="InterPro" id="IPR022002">
    <property type="entry name" value="ChsH2_Znr"/>
</dbReference>
<keyword evidence="5" id="KW-1185">Reference proteome</keyword>
<dbReference type="InterPro" id="IPR012340">
    <property type="entry name" value="NA-bd_OB-fold"/>
</dbReference>
<evidence type="ECO:0000259" key="2">
    <source>
        <dbReference type="Pfam" id="PF01796"/>
    </source>
</evidence>
<dbReference type="Pfam" id="PF12172">
    <property type="entry name" value="zf-ChsH2"/>
    <property type="match status" value="1"/>
</dbReference>
<dbReference type="KEGG" id="sarm:DVA86_14410"/>
<gene>
    <name evidence="4" type="ORF">DVA86_14410</name>
</gene>
<dbReference type="PANTHER" id="PTHR34075:SF5">
    <property type="entry name" value="BLR3430 PROTEIN"/>
    <property type="match status" value="1"/>
</dbReference>
<evidence type="ECO:0000259" key="3">
    <source>
        <dbReference type="Pfam" id="PF12172"/>
    </source>
</evidence>
<dbReference type="AlphaFoldDB" id="A0A345Y0B5"/>
<dbReference type="EMBL" id="CP031320">
    <property type="protein sequence ID" value="AXK37331.1"/>
    <property type="molecule type" value="Genomic_DNA"/>
</dbReference>
<evidence type="ECO:0008006" key="6">
    <source>
        <dbReference type="Google" id="ProtNLM"/>
    </source>
</evidence>
<dbReference type="SUPFAM" id="SSF50249">
    <property type="entry name" value="Nucleic acid-binding proteins"/>
    <property type="match status" value="1"/>
</dbReference>
<dbReference type="PANTHER" id="PTHR34075">
    <property type="entry name" value="BLR3430 PROTEIN"/>
    <property type="match status" value="1"/>
</dbReference>
<protein>
    <recommendedName>
        <fullName evidence="6">DUF35 domain-containing protein</fullName>
    </recommendedName>
</protein>
<evidence type="ECO:0000256" key="1">
    <source>
        <dbReference type="SAM" id="MobiDB-lite"/>
    </source>
</evidence>
<proteinExistence type="predicted"/>
<reference evidence="4 5" key="1">
    <citation type="submission" date="2018-07" db="EMBL/GenBank/DDBJ databases">
        <title>Draft genome of the type strain Streptomyces armeniacus ATCC 15676.</title>
        <authorList>
            <person name="Labana P."/>
            <person name="Gosse J.T."/>
            <person name="Boddy C.N."/>
        </authorList>
    </citation>
    <scope>NUCLEOTIDE SEQUENCE [LARGE SCALE GENOMIC DNA]</scope>
    <source>
        <strain evidence="4 5">ATCC 15676</strain>
    </source>
</reference>
<name>A0A345Y0B5_9ACTN</name>
<evidence type="ECO:0000313" key="5">
    <source>
        <dbReference type="Proteomes" id="UP000254425"/>
    </source>
</evidence>
<accession>A0A345Y0B5</accession>
<feature type="domain" description="ChsH2 C-terminal OB-fold" evidence="2">
    <location>
        <begin position="77"/>
        <end position="136"/>
    </location>
</feature>
<organism evidence="4 5">
    <name type="scientific">Streptomyces armeniacus</name>
    <dbReference type="NCBI Taxonomy" id="83291"/>
    <lineage>
        <taxon>Bacteria</taxon>
        <taxon>Bacillati</taxon>
        <taxon>Actinomycetota</taxon>
        <taxon>Actinomycetes</taxon>
        <taxon>Kitasatosporales</taxon>
        <taxon>Streptomycetaceae</taxon>
        <taxon>Streptomyces</taxon>
    </lineage>
</organism>
<dbReference type="InterPro" id="IPR002878">
    <property type="entry name" value="ChsH2_C"/>
</dbReference>
<dbReference type="InterPro" id="IPR052513">
    <property type="entry name" value="Thioester_dehydratase-like"/>
</dbReference>
<sequence>MARRRVGGGQRTHPGEAGTVGLEQALTRPPTGERARFDLGDSGGPRLVGSRCGDCATAVWPGRAVCHRCGGCDVRDVPLARTAALLTFTEVHVPRPGLEVPYTLGQVRVDDGGPLLFGRVRGLAADAELPCPVRIVVSEDGGDGPAYWFEPAR</sequence>
<feature type="domain" description="ChsH2 rubredoxin-like zinc ribbon" evidence="3">
    <location>
        <begin position="45"/>
        <end position="71"/>
    </location>
</feature>